<dbReference type="Gene3D" id="3.40.50.720">
    <property type="entry name" value="NAD(P)-binding Rossmann-like Domain"/>
    <property type="match status" value="1"/>
</dbReference>
<accession>A0A934RDT0</accession>
<dbReference type="EMBL" id="JAENII010000020">
    <property type="protein sequence ID" value="MBK1828908.1"/>
    <property type="molecule type" value="Genomic_DNA"/>
</dbReference>
<dbReference type="Gene3D" id="3.90.25.10">
    <property type="entry name" value="UDP-galactose 4-epimerase, domain 1"/>
    <property type="match status" value="1"/>
</dbReference>
<comment type="caution">
    <text evidence="2">The sequence shown here is derived from an EMBL/GenBank/DDBJ whole genome shotgun (WGS) entry which is preliminary data.</text>
</comment>
<dbReference type="PANTHER" id="PTHR43238">
    <property type="entry name" value="GDP-L-FUCOSE SYNTHASE"/>
    <property type="match status" value="1"/>
</dbReference>
<dbReference type="InterPro" id="IPR036291">
    <property type="entry name" value="NAD(P)-bd_dom_sf"/>
</dbReference>
<evidence type="ECO:0000313" key="3">
    <source>
        <dbReference type="Proteomes" id="UP000658278"/>
    </source>
</evidence>
<gene>
    <name evidence="2" type="ORF">JIN81_17870</name>
</gene>
<dbReference type="GO" id="GO:0050577">
    <property type="term" value="F:GDP-L-fucose synthase activity"/>
    <property type="evidence" value="ECO:0007669"/>
    <property type="project" value="TreeGrafter"/>
</dbReference>
<dbReference type="PANTHER" id="PTHR43238:SF1">
    <property type="entry name" value="GDP-L-FUCOSE SYNTHASE"/>
    <property type="match status" value="1"/>
</dbReference>
<protein>
    <submittedName>
        <fullName evidence="2">NAD-dependent epimerase/dehydratase family protein</fullName>
    </submittedName>
</protein>
<reference evidence="2" key="1">
    <citation type="submission" date="2021-01" db="EMBL/GenBank/DDBJ databases">
        <title>Modified the classification status of verrucomicrobia.</title>
        <authorList>
            <person name="Feng X."/>
        </authorList>
    </citation>
    <scope>NUCLEOTIDE SEQUENCE</scope>
    <source>
        <strain evidence="2">KCTC 22201</strain>
    </source>
</reference>
<proteinExistence type="predicted"/>
<evidence type="ECO:0000313" key="2">
    <source>
        <dbReference type="EMBL" id="MBK1828908.1"/>
    </source>
</evidence>
<dbReference type="InterPro" id="IPR001509">
    <property type="entry name" value="Epimerase_deHydtase"/>
</dbReference>
<dbReference type="RefSeq" id="WP_200283191.1">
    <property type="nucleotide sequence ID" value="NZ_JAENII010000020.1"/>
</dbReference>
<keyword evidence="3" id="KW-1185">Reference proteome</keyword>
<dbReference type="SUPFAM" id="SSF51735">
    <property type="entry name" value="NAD(P)-binding Rossmann-fold domains"/>
    <property type="match status" value="1"/>
</dbReference>
<evidence type="ECO:0000259" key="1">
    <source>
        <dbReference type="Pfam" id="PF01370"/>
    </source>
</evidence>
<dbReference type="Proteomes" id="UP000658278">
    <property type="component" value="Unassembled WGS sequence"/>
</dbReference>
<dbReference type="Pfam" id="PF01370">
    <property type="entry name" value="Epimerase"/>
    <property type="match status" value="1"/>
</dbReference>
<sequence length="347" mass="36584">MILSRHPHANPGGSAPVRGYWSGKQVVVPGGAGFIGSSVVDALVACGARVRVIDDTSSGNWERLAPHADRIDRVQADLTRLPLADTFRDADAVLNLAGRAPGLMLDDDRHERLHRENLAVADAVLSAALEAEVPRLLVVSSSCVYPDDAPVPTPELPLEGTEPEAANRGYGLAKREIEARATAAHGGGTAITIARPFNACGPRDQARGPGAHVIPSLLGRILDPAEEEIVVWGSGNQTRSFIDSRDLASGLLMLAEHHPHPEPVNVGSAEEIAMRDLVAALMQLAGIDKPTRFDTTKPEGAPRKVCDAGRLRTLTGFRPAFQLTDSLAGIVAAAKGNGRLAAGRSAR</sequence>
<organism evidence="2 3">
    <name type="scientific">Haloferula rosea</name>
    <dbReference type="NCBI Taxonomy" id="490093"/>
    <lineage>
        <taxon>Bacteria</taxon>
        <taxon>Pseudomonadati</taxon>
        <taxon>Verrucomicrobiota</taxon>
        <taxon>Verrucomicrobiia</taxon>
        <taxon>Verrucomicrobiales</taxon>
        <taxon>Verrucomicrobiaceae</taxon>
        <taxon>Haloferula</taxon>
    </lineage>
</organism>
<feature type="domain" description="NAD-dependent epimerase/dehydratase" evidence="1">
    <location>
        <begin position="26"/>
        <end position="267"/>
    </location>
</feature>
<name>A0A934RDT0_9BACT</name>
<dbReference type="AlphaFoldDB" id="A0A934RDT0"/>